<dbReference type="RefSeq" id="WP_149770167.1">
    <property type="nucleotide sequence ID" value="NZ_VDFQ02000004.1"/>
</dbReference>
<dbReference type="Proteomes" id="UP000307768">
    <property type="component" value="Unassembled WGS sequence"/>
</dbReference>
<comment type="caution">
    <text evidence="1">The sequence shown here is derived from an EMBL/GenBank/DDBJ whole genome shotgun (WGS) entry which is preliminary data.</text>
</comment>
<gene>
    <name evidence="1" type="ORF">FE697_013650</name>
</gene>
<dbReference type="SUPFAM" id="SSF48452">
    <property type="entry name" value="TPR-like"/>
    <property type="match status" value="1"/>
</dbReference>
<evidence type="ECO:0000313" key="2">
    <source>
        <dbReference type="Proteomes" id="UP000307768"/>
    </source>
</evidence>
<protein>
    <recommendedName>
        <fullName evidence="3">Tetratricopeptide repeat protein</fullName>
    </recommendedName>
</protein>
<accession>A0A5Q6RW37</accession>
<sequence length="167" mass="18075">MTEATATPDPVMQRVTEAVTLGHQGDRDGARAGLQEVWDQIGAEGDPFHRCVVAHYLADVTPDPQEELRWDERALAAAHETTDARAQEYDSGLAVAGFFPSLHLNLADVLRRLGRFDEAAVHAEHAAARIDILPDDGYASTIREALAGVRYAIAARDTSARESSPSS</sequence>
<proteinExistence type="predicted"/>
<name>A0A5Q6RW37_9ACTN</name>
<evidence type="ECO:0000313" key="1">
    <source>
        <dbReference type="EMBL" id="KAA1422210.1"/>
    </source>
</evidence>
<dbReference type="AlphaFoldDB" id="A0A5Q6RW37"/>
<dbReference type="EMBL" id="VDFQ02000004">
    <property type="protein sequence ID" value="KAA1422210.1"/>
    <property type="molecule type" value="Genomic_DNA"/>
</dbReference>
<organism evidence="1 2">
    <name type="scientific">Mumia zhuanghuii</name>
    <dbReference type="NCBI Taxonomy" id="2585211"/>
    <lineage>
        <taxon>Bacteria</taxon>
        <taxon>Bacillati</taxon>
        <taxon>Actinomycetota</taxon>
        <taxon>Actinomycetes</taxon>
        <taxon>Propionibacteriales</taxon>
        <taxon>Nocardioidaceae</taxon>
        <taxon>Mumia</taxon>
    </lineage>
</organism>
<dbReference type="OrthoDB" id="8450665at2"/>
<dbReference type="InterPro" id="IPR011990">
    <property type="entry name" value="TPR-like_helical_dom_sf"/>
</dbReference>
<evidence type="ECO:0008006" key="3">
    <source>
        <dbReference type="Google" id="ProtNLM"/>
    </source>
</evidence>
<reference evidence="1 2" key="1">
    <citation type="submission" date="2019-09" db="EMBL/GenBank/DDBJ databases">
        <title>Mumia zhuanghuii sp. nov. isolated from the intestinal contents of plateau pika (Ochotona curzoniae) in the Qinghai-Tibet plateau of China.</title>
        <authorList>
            <person name="Tian Z."/>
        </authorList>
    </citation>
    <scope>NUCLEOTIDE SEQUENCE [LARGE SCALE GENOMIC DNA]</scope>
    <source>
        <strain evidence="2">350</strain>
    </source>
</reference>